<evidence type="ECO:0000256" key="3">
    <source>
        <dbReference type="SAM" id="SignalP"/>
    </source>
</evidence>
<feature type="compositionally biased region" description="Basic and acidic residues" evidence="2">
    <location>
        <begin position="342"/>
        <end position="369"/>
    </location>
</feature>
<protein>
    <submittedName>
        <fullName evidence="4">Nucleolar protein 8-like</fullName>
    </submittedName>
</protein>
<feature type="region of interest" description="Disordered" evidence="2">
    <location>
        <begin position="71"/>
        <end position="94"/>
    </location>
</feature>
<dbReference type="PANTHER" id="PTHR48029">
    <property type="entry name" value="NUCLEOLAR PROTEIN 8"/>
    <property type="match status" value="1"/>
</dbReference>
<accession>A0A6F9DN41</accession>
<organism evidence="4">
    <name type="scientific">Phallusia mammillata</name>
    <dbReference type="NCBI Taxonomy" id="59560"/>
    <lineage>
        <taxon>Eukaryota</taxon>
        <taxon>Metazoa</taxon>
        <taxon>Chordata</taxon>
        <taxon>Tunicata</taxon>
        <taxon>Ascidiacea</taxon>
        <taxon>Phlebobranchia</taxon>
        <taxon>Ascidiidae</taxon>
        <taxon>Phallusia</taxon>
    </lineage>
</organism>
<feature type="region of interest" description="Disordered" evidence="2">
    <location>
        <begin position="234"/>
        <end position="407"/>
    </location>
</feature>
<feature type="compositionally biased region" description="Acidic residues" evidence="2">
    <location>
        <begin position="328"/>
        <end position="338"/>
    </location>
</feature>
<evidence type="ECO:0000256" key="2">
    <source>
        <dbReference type="SAM" id="MobiDB-lite"/>
    </source>
</evidence>
<feature type="chain" id="PRO_5026313342" evidence="3">
    <location>
        <begin position="21"/>
        <end position="467"/>
    </location>
</feature>
<evidence type="ECO:0000313" key="4">
    <source>
        <dbReference type="EMBL" id="CAB3264396.1"/>
    </source>
</evidence>
<keyword evidence="3" id="KW-0732">Signal</keyword>
<feature type="compositionally biased region" description="Basic and acidic residues" evidence="2">
    <location>
        <begin position="235"/>
        <end position="260"/>
    </location>
</feature>
<feature type="compositionally biased region" description="Basic residues" evidence="2">
    <location>
        <begin position="261"/>
        <end position="270"/>
    </location>
</feature>
<name>A0A6F9DN41_9ASCI</name>
<feature type="compositionally biased region" description="Basic and acidic residues" evidence="2">
    <location>
        <begin position="295"/>
        <end position="310"/>
    </location>
</feature>
<reference evidence="4" key="1">
    <citation type="submission" date="2020-04" db="EMBL/GenBank/DDBJ databases">
        <authorList>
            <person name="Neveu A P."/>
        </authorList>
    </citation>
    <scope>NUCLEOTIDE SEQUENCE</scope>
    <source>
        <tissue evidence="4">Whole embryo</tissue>
    </source>
</reference>
<evidence type="ECO:0000256" key="1">
    <source>
        <dbReference type="ARBA" id="ARBA00022884"/>
    </source>
</evidence>
<proteinExistence type="evidence at transcript level"/>
<feature type="signal peptide" evidence="3">
    <location>
        <begin position="1"/>
        <end position="20"/>
    </location>
</feature>
<dbReference type="EMBL" id="LR788534">
    <property type="protein sequence ID" value="CAB3264396.1"/>
    <property type="molecule type" value="mRNA"/>
</dbReference>
<gene>
    <name evidence="4" type="primary">Nol8</name>
</gene>
<feature type="compositionally biased region" description="Polar residues" evidence="2">
    <location>
        <begin position="390"/>
        <end position="399"/>
    </location>
</feature>
<dbReference type="GO" id="GO:0003723">
    <property type="term" value="F:RNA binding"/>
    <property type="evidence" value="ECO:0007669"/>
    <property type="project" value="UniProtKB-KW"/>
</dbReference>
<sequence>MLKNELLILTILDINALIWSVNLRSMKGPSKKSLSNKIRLESLEEKKALEAKTKLLIKVSLSNLDQSKKTNKHFKFDDNSSDSNEDVQQTNDDGKITKVLRGNLRVVHAGHVGPARTRSRRETAMFCRLAAAVEDILGLDNDYSDDEIQIKHQFEGKQGKKLLEIQSRTGMDARFKMDERFVESNSSSEENEASVDKQMDQTDEKRRNLAILQQVVGVAATAKALKRKSATFVDPDTKRYDPTKEGHAQMEVKQTSDKVEKKKRKKKKKDKPVPVDSSKFYETSTTELKSAFGKSQKEDNKDKTEDHSEQNDEDAQTFSFLKMLGRDPEDDQSSDEDQLPYIHEDLPPKTEKQKLSEKFGKKVFKHDSSDSEVEEDEKMEEEHKLDKGSPQASASTKPSTLFMLSPNDERLLQGPRLFCSGKSMEEIRDEWLECKDVLKADYKKKHRNAAKLLNRDRNRKPGTFDGQ</sequence>
<dbReference type="PANTHER" id="PTHR48029:SF1">
    <property type="entry name" value="NUCLEOLAR PROTEIN 8"/>
    <property type="match status" value="1"/>
</dbReference>
<dbReference type="AlphaFoldDB" id="A0A6F9DN41"/>
<keyword evidence="1" id="KW-0694">RNA-binding</keyword>
<feature type="compositionally biased region" description="Acidic residues" evidence="2">
    <location>
        <begin position="370"/>
        <end position="379"/>
    </location>
</feature>
<feature type="region of interest" description="Disordered" evidence="2">
    <location>
        <begin position="182"/>
        <end position="202"/>
    </location>
</feature>